<dbReference type="Pfam" id="PF00005">
    <property type="entry name" value="ABC_tran"/>
    <property type="match status" value="1"/>
</dbReference>
<dbReference type="CDD" id="cd03255">
    <property type="entry name" value="ABC_MJ0796_LolCDE_FtsE"/>
    <property type="match status" value="1"/>
</dbReference>
<dbReference type="GO" id="GO:0098796">
    <property type="term" value="C:membrane protein complex"/>
    <property type="evidence" value="ECO:0007669"/>
    <property type="project" value="UniProtKB-ARBA"/>
</dbReference>
<dbReference type="InterPro" id="IPR015854">
    <property type="entry name" value="ABC_transpr_LolD-like"/>
</dbReference>
<dbReference type="PROSITE" id="PS50893">
    <property type="entry name" value="ABC_TRANSPORTER_2"/>
    <property type="match status" value="1"/>
</dbReference>
<dbReference type="PANTHER" id="PTHR24220">
    <property type="entry name" value="IMPORT ATP-BINDING PROTEIN"/>
    <property type="match status" value="1"/>
</dbReference>
<dbReference type="FunFam" id="3.40.50.300:FF:000032">
    <property type="entry name" value="Export ABC transporter ATP-binding protein"/>
    <property type="match status" value="1"/>
</dbReference>
<evidence type="ECO:0000256" key="2">
    <source>
        <dbReference type="ARBA" id="ARBA00022741"/>
    </source>
</evidence>
<proteinExistence type="predicted"/>
<dbReference type="Gene3D" id="3.40.50.300">
    <property type="entry name" value="P-loop containing nucleotide triphosphate hydrolases"/>
    <property type="match status" value="1"/>
</dbReference>
<dbReference type="SMART" id="SM00382">
    <property type="entry name" value="AAA"/>
    <property type="match status" value="1"/>
</dbReference>
<feature type="domain" description="ABC transporter" evidence="4">
    <location>
        <begin position="6"/>
        <end position="243"/>
    </location>
</feature>
<keyword evidence="3 5" id="KW-0067">ATP-binding</keyword>
<dbReference type="EMBL" id="SMCQ01000012">
    <property type="protein sequence ID" value="TCV98583.1"/>
    <property type="molecule type" value="Genomic_DNA"/>
</dbReference>
<reference evidence="5 6" key="1">
    <citation type="submission" date="2019-03" db="EMBL/GenBank/DDBJ databases">
        <title>Genomic Encyclopedia of Type Strains, Phase IV (KMG-IV): sequencing the most valuable type-strain genomes for metagenomic binning, comparative biology and taxonomic classification.</title>
        <authorList>
            <person name="Goeker M."/>
        </authorList>
    </citation>
    <scope>NUCLEOTIDE SEQUENCE [LARGE SCALE GENOMIC DNA]</scope>
    <source>
        <strain evidence="5 6">DSM 29487</strain>
    </source>
</reference>
<dbReference type="GO" id="GO:0016887">
    <property type="term" value="F:ATP hydrolysis activity"/>
    <property type="evidence" value="ECO:0007669"/>
    <property type="project" value="InterPro"/>
</dbReference>
<dbReference type="AlphaFoldDB" id="A0A4R3Z3X5"/>
<dbReference type="Proteomes" id="UP000295515">
    <property type="component" value="Unassembled WGS sequence"/>
</dbReference>
<dbReference type="RefSeq" id="WP_066451078.1">
    <property type="nucleotide sequence ID" value="NZ_CAUWFI010000021.1"/>
</dbReference>
<organism evidence="5 6">
    <name type="scientific">Longibaculum muris</name>
    <dbReference type="NCBI Taxonomy" id="1796628"/>
    <lineage>
        <taxon>Bacteria</taxon>
        <taxon>Bacillati</taxon>
        <taxon>Bacillota</taxon>
        <taxon>Erysipelotrichia</taxon>
        <taxon>Erysipelotrichales</taxon>
        <taxon>Coprobacillaceae</taxon>
        <taxon>Longibaculum</taxon>
    </lineage>
</organism>
<gene>
    <name evidence="5" type="ORF">EDD60_11279</name>
</gene>
<evidence type="ECO:0000256" key="3">
    <source>
        <dbReference type="ARBA" id="ARBA00022840"/>
    </source>
</evidence>
<dbReference type="GO" id="GO:0005886">
    <property type="term" value="C:plasma membrane"/>
    <property type="evidence" value="ECO:0007669"/>
    <property type="project" value="TreeGrafter"/>
</dbReference>
<dbReference type="GO" id="GO:0005524">
    <property type="term" value="F:ATP binding"/>
    <property type="evidence" value="ECO:0007669"/>
    <property type="project" value="UniProtKB-KW"/>
</dbReference>
<accession>A0A4R3Z3X5</accession>
<sequence length="259" mass="29538">MSEKIIEVKHMTKIYNPETRHATTALHDISLVVKKGEFVCIMGTSGSGKTTLLNNLSTIDTPTKGEVYINGKNVNHMSESDLCKFRTNVLGFIFQNYNVIDTLTIYENIRIPLLIKKETDFDEKIDRILKQLDIEEIKNKYPYECSGGQVQRVAIARALVSEPSIIVADEPTGNLDSHNSFELLELLKKLNQEGISILMVTHDSFVASYSSKLLFLKDGEISDIIERENMSQNEYYDTIESMNLLEIKKIYFDKKNEVN</sequence>
<dbReference type="GeneID" id="98915634"/>
<dbReference type="InterPro" id="IPR017911">
    <property type="entry name" value="MacB-like_ATP-bd"/>
</dbReference>
<dbReference type="GO" id="GO:0022857">
    <property type="term" value="F:transmembrane transporter activity"/>
    <property type="evidence" value="ECO:0007669"/>
    <property type="project" value="UniProtKB-ARBA"/>
</dbReference>
<keyword evidence="6" id="KW-1185">Reference proteome</keyword>
<dbReference type="SUPFAM" id="SSF52540">
    <property type="entry name" value="P-loop containing nucleoside triphosphate hydrolases"/>
    <property type="match status" value="1"/>
</dbReference>
<evidence type="ECO:0000259" key="4">
    <source>
        <dbReference type="PROSITE" id="PS50893"/>
    </source>
</evidence>
<keyword evidence="2" id="KW-0547">Nucleotide-binding</keyword>
<dbReference type="InterPro" id="IPR003439">
    <property type="entry name" value="ABC_transporter-like_ATP-bd"/>
</dbReference>
<dbReference type="PANTHER" id="PTHR24220:SF674">
    <property type="entry name" value="BACITRACIN EXPORT ATP-BINDING PROTEIN BCEA"/>
    <property type="match status" value="1"/>
</dbReference>
<keyword evidence="1" id="KW-0813">Transport</keyword>
<protein>
    <submittedName>
        <fullName evidence="5">Putative ABC transport system ATP-binding protein</fullName>
    </submittedName>
</protein>
<comment type="caution">
    <text evidence="5">The sequence shown here is derived from an EMBL/GenBank/DDBJ whole genome shotgun (WGS) entry which is preliminary data.</text>
</comment>
<dbReference type="InterPro" id="IPR027417">
    <property type="entry name" value="P-loop_NTPase"/>
</dbReference>
<name>A0A4R3Z3X5_9FIRM</name>
<evidence type="ECO:0000256" key="1">
    <source>
        <dbReference type="ARBA" id="ARBA00022448"/>
    </source>
</evidence>
<evidence type="ECO:0000313" key="6">
    <source>
        <dbReference type="Proteomes" id="UP000295515"/>
    </source>
</evidence>
<dbReference type="InterPro" id="IPR003593">
    <property type="entry name" value="AAA+_ATPase"/>
</dbReference>
<evidence type="ECO:0000313" key="5">
    <source>
        <dbReference type="EMBL" id="TCV98583.1"/>
    </source>
</evidence>